<proteinExistence type="predicted"/>
<comment type="caution">
    <text evidence="2">The sequence shown here is derived from an EMBL/GenBank/DDBJ whole genome shotgun (WGS) entry which is preliminary data.</text>
</comment>
<dbReference type="Proteomes" id="UP000248631">
    <property type="component" value="Unassembled WGS sequence"/>
</dbReference>
<dbReference type="RefSeq" id="WP_112069222.1">
    <property type="nucleotide sequence ID" value="NZ_JUGD01000022.1"/>
</dbReference>
<feature type="domain" description="DUF1937" evidence="1">
    <location>
        <begin position="2"/>
        <end position="112"/>
    </location>
</feature>
<name>A0ABX9BYS2_9BURK</name>
<dbReference type="EMBL" id="JUGD01000022">
    <property type="protein sequence ID" value="RAM63166.1"/>
    <property type="molecule type" value="Genomic_DNA"/>
</dbReference>
<evidence type="ECO:0000259" key="1">
    <source>
        <dbReference type="Pfam" id="PF09152"/>
    </source>
</evidence>
<evidence type="ECO:0000313" key="3">
    <source>
        <dbReference type="Proteomes" id="UP000248631"/>
    </source>
</evidence>
<accession>A0ABX9BYS2</accession>
<organism evidence="2 3">
    <name type="scientific">Herbaspirillum rubrisubalbicans</name>
    <dbReference type="NCBI Taxonomy" id="80842"/>
    <lineage>
        <taxon>Bacteria</taxon>
        <taxon>Pseudomonadati</taxon>
        <taxon>Pseudomonadota</taxon>
        <taxon>Betaproteobacteria</taxon>
        <taxon>Burkholderiales</taxon>
        <taxon>Oxalobacteraceae</taxon>
        <taxon>Herbaspirillum</taxon>
    </lineage>
</organism>
<dbReference type="SUPFAM" id="SSF52309">
    <property type="entry name" value="N-(deoxy)ribosyltransferase-like"/>
    <property type="match status" value="1"/>
</dbReference>
<evidence type="ECO:0000313" key="2">
    <source>
        <dbReference type="EMBL" id="RAM63166.1"/>
    </source>
</evidence>
<reference evidence="2 3" key="1">
    <citation type="submission" date="2014-12" db="EMBL/GenBank/DDBJ databases">
        <title>Complete genome sequence of Herbaspirillum rubrisubalbicans Os38.</title>
        <authorList>
            <person name="Chen M."/>
            <person name="An Q."/>
        </authorList>
    </citation>
    <scope>NUCLEOTIDE SEQUENCE [LARGE SCALE GENOMIC DNA]</scope>
    <source>
        <strain evidence="2 3">Os38</strain>
    </source>
</reference>
<gene>
    <name evidence="2" type="ORF">RB24_17755</name>
</gene>
<keyword evidence="3" id="KW-1185">Reference proteome</keyword>
<dbReference type="InterPro" id="IPR015235">
    <property type="entry name" value="DUF1937"/>
</dbReference>
<protein>
    <recommendedName>
        <fullName evidence="1">DUF1937 domain-containing protein</fullName>
    </recommendedName>
</protein>
<sequence length="119" mass="13116">MRKIFLACPYGHSDKVVVEHRFQVSNAVAANIVSAGATVFSQVSMSHPINAHLVGLDKAAVGQLWAPVDAVFMEAMEELIVIDEPGWKESSGVAREIQFFKERGRRVSIWSEVKAEFSA</sequence>
<dbReference type="Gene3D" id="3.40.50.10400">
    <property type="entry name" value="Hypothetical protein PA1492"/>
    <property type="match status" value="1"/>
</dbReference>
<dbReference type="Pfam" id="PF09152">
    <property type="entry name" value="DUF1937"/>
    <property type="match status" value="1"/>
</dbReference>